<reference evidence="2 3" key="2">
    <citation type="submission" date="2018-11" db="EMBL/GenBank/DDBJ databases">
        <authorList>
            <consortium name="Pathogen Informatics"/>
        </authorList>
    </citation>
    <scope>NUCLEOTIDE SEQUENCE [LARGE SCALE GENOMIC DNA]</scope>
</reference>
<accession>A0A0R3WYU2</accession>
<keyword evidence="3" id="KW-1185">Reference proteome</keyword>
<dbReference type="Proteomes" id="UP000274429">
    <property type="component" value="Unassembled WGS sequence"/>
</dbReference>
<reference evidence="4" key="1">
    <citation type="submission" date="2017-02" db="UniProtKB">
        <authorList>
            <consortium name="WormBaseParasite"/>
        </authorList>
    </citation>
    <scope>IDENTIFICATION</scope>
</reference>
<evidence type="ECO:0000313" key="4">
    <source>
        <dbReference type="WBParaSite" id="TTAC_0000593201-mRNA-1"/>
    </source>
</evidence>
<evidence type="ECO:0000313" key="3">
    <source>
        <dbReference type="Proteomes" id="UP000274429"/>
    </source>
</evidence>
<organism evidence="4">
    <name type="scientific">Hydatigena taeniaeformis</name>
    <name type="common">Feline tapeworm</name>
    <name type="synonym">Taenia taeniaeformis</name>
    <dbReference type="NCBI Taxonomy" id="6205"/>
    <lineage>
        <taxon>Eukaryota</taxon>
        <taxon>Metazoa</taxon>
        <taxon>Spiralia</taxon>
        <taxon>Lophotrochozoa</taxon>
        <taxon>Platyhelminthes</taxon>
        <taxon>Cestoda</taxon>
        <taxon>Eucestoda</taxon>
        <taxon>Cyclophyllidea</taxon>
        <taxon>Taeniidae</taxon>
        <taxon>Hydatigera</taxon>
    </lineage>
</organism>
<feature type="region of interest" description="Disordered" evidence="1">
    <location>
        <begin position="12"/>
        <end position="32"/>
    </location>
</feature>
<dbReference type="AlphaFoldDB" id="A0A0R3WYU2"/>
<gene>
    <name evidence="2" type="ORF">TTAC_LOCUS5918</name>
</gene>
<evidence type="ECO:0000313" key="2">
    <source>
        <dbReference type="EMBL" id="VDM27960.1"/>
    </source>
</evidence>
<proteinExistence type="predicted"/>
<name>A0A0R3WYU2_HYDTA</name>
<protein>
    <submittedName>
        <fullName evidence="2 4">Uncharacterized protein</fullName>
    </submittedName>
</protein>
<dbReference type="WBParaSite" id="TTAC_0000593201-mRNA-1">
    <property type="protein sequence ID" value="TTAC_0000593201-mRNA-1"/>
    <property type="gene ID" value="TTAC_0000593201"/>
</dbReference>
<evidence type="ECO:0000256" key="1">
    <source>
        <dbReference type="SAM" id="MobiDB-lite"/>
    </source>
</evidence>
<sequence length="96" mass="11272">MCCYLHKVVVKKRKKKKKREEEGEEEEEEKEEKCPFLYKMLFIEIGSVATASSEETADSRQSAHNVRHGGNTRDCVLACHLTSSGIRRFRYVHKYY</sequence>
<dbReference type="EMBL" id="UYWX01009701">
    <property type="protein sequence ID" value="VDM27960.1"/>
    <property type="molecule type" value="Genomic_DNA"/>
</dbReference>